<protein>
    <submittedName>
        <fullName evidence="2">Tetratricopeptide repeat protein</fullName>
    </submittedName>
</protein>
<reference evidence="2 3" key="1">
    <citation type="submission" date="2023-07" db="EMBL/GenBank/DDBJ databases">
        <authorList>
            <person name="Lian W.-H."/>
        </authorList>
    </citation>
    <scope>NUCLEOTIDE SEQUENCE [LARGE SCALE GENOMIC DNA]</scope>
    <source>
        <strain evidence="2 3">SYSU DXS3180</strain>
    </source>
</reference>
<proteinExistence type="predicted"/>
<keyword evidence="1" id="KW-0472">Membrane</keyword>
<dbReference type="SUPFAM" id="SSF48452">
    <property type="entry name" value="TPR-like"/>
    <property type="match status" value="1"/>
</dbReference>
<dbReference type="SUPFAM" id="SSF81901">
    <property type="entry name" value="HCP-like"/>
    <property type="match status" value="1"/>
</dbReference>
<dbReference type="InterPro" id="IPR036514">
    <property type="entry name" value="SGNH_hydro_sf"/>
</dbReference>
<dbReference type="PANTHER" id="PTHR30383">
    <property type="entry name" value="THIOESTERASE 1/PROTEASE 1/LYSOPHOSPHOLIPASE L1"/>
    <property type="match status" value="1"/>
</dbReference>
<dbReference type="SUPFAM" id="SSF52266">
    <property type="entry name" value="SGNH hydrolase"/>
    <property type="match status" value="1"/>
</dbReference>
<dbReference type="Pfam" id="PF13181">
    <property type="entry name" value="TPR_8"/>
    <property type="match status" value="1"/>
</dbReference>
<dbReference type="EMBL" id="JAULBC010000003">
    <property type="protein sequence ID" value="MEX6688187.1"/>
    <property type="molecule type" value="Genomic_DNA"/>
</dbReference>
<dbReference type="InterPro" id="IPR051532">
    <property type="entry name" value="Ester_Hydrolysis_Enzymes"/>
</dbReference>
<dbReference type="Proteomes" id="UP001560573">
    <property type="component" value="Unassembled WGS sequence"/>
</dbReference>
<gene>
    <name evidence="2" type="ORF">QTN47_11810</name>
</gene>
<keyword evidence="1" id="KW-0812">Transmembrane</keyword>
<dbReference type="RefSeq" id="WP_369329595.1">
    <property type="nucleotide sequence ID" value="NZ_JAULBC010000003.1"/>
</dbReference>
<sequence length="692" mass="78422">MHNNNHTNKKNISRKKLIAFKAIGILMPFLILMVLELILRLAGYGYNPDLFIEYKADNNYLVLNPEASKRYFSNQTIATTGNIEPFKKEKDENTMRIFVLGESTTIGYPYFHNGSFHRWLQYRLMRSFPEKNFEIINLSLTAVNSYTVLGFAKELVNYQPDAVLIYSGHNEYYGALGVGSTDKAGGSPLLVYLTLALRSLKVVQLFTNTYEKLAGTFKSKDIPARKTRMEFMVADQQIPYGSALYTRGIKQFETNMDATLDVLNQHNIPVFISTLVSNEKDMKPFISITPDSLKLPAFQQLFNDGLKAFEKNDSAVAFASFSQAAKLFPGNADCSFFLGRLAYQQQNFNTAGANFNKATDLDALRFRAPQQINNIIRQLCKKHPNTFLVDAQAAFKNRSQGNIIGNEFVLEHVHPNLRGYALLSDALYEVMKKQRFITVQQQNEISFDQLLQSMPVSQVDSLAGLYKIEHLKRTWPFKGTEVLNSTATGDSLPVKTFEERLAYDVAGNTLTWPDANEKLYEHYIQIKDLAKARLVMEGQVLEHPTEELYYTSTANLCGQLNDEAAAAYYFKRSFALSPTVDKARYLFVLYFKQDRPAEAIPYLDFAIRNGGGNALMPIKNLATDIIGLQNKFNRDSVNVEALNQIAGNYYKMGNKDVASKYVEKVLRADSKNKDALLLLSQLQNVQTHHEIH</sequence>
<evidence type="ECO:0000313" key="3">
    <source>
        <dbReference type="Proteomes" id="UP001560573"/>
    </source>
</evidence>
<name>A0ABV3ZE79_9BACT</name>
<dbReference type="Gene3D" id="1.25.40.10">
    <property type="entry name" value="Tetratricopeptide repeat domain"/>
    <property type="match status" value="2"/>
</dbReference>
<comment type="caution">
    <text evidence="2">The sequence shown here is derived from an EMBL/GenBank/DDBJ whole genome shotgun (WGS) entry which is preliminary data.</text>
</comment>
<dbReference type="InterPro" id="IPR019734">
    <property type="entry name" value="TPR_rpt"/>
</dbReference>
<feature type="transmembrane region" description="Helical" evidence="1">
    <location>
        <begin position="18"/>
        <end position="39"/>
    </location>
</feature>
<dbReference type="Pfam" id="PF13432">
    <property type="entry name" value="TPR_16"/>
    <property type="match status" value="1"/>
</dbReference>
<evidence type="ECO:0000256" key="1">
    <source>
        <dbReference type="SAM" id="Phobius"/>
    </source>
</evidence>
<accession>A0ABV3ZE79</accession>
<dbReference type="InterPro" id="IPR011990">
    <property type="entry name" value="TPR-like_helical_dom_sf"/>
</dbReference>
<dbReference type="Gene3D" id="3.40.50.1110">
    <property type="entry name" value="SGNH hydrolase"/>
    <property type="match status" value="1"/>
</dbReference>
<dbReference type="SMART" id="SM00028">
    <property type="entry name" value="TPR"/>
    <property type="match status" value="4"/>
</dbReference>
<evidence type="ECO:0000313" key="2">
    <source>
        <dbReference type="EMBL" id="MEX6688187.1"/>
    </source>
</evidence>
<keyword evidence="1" id="KW-1133">Transmembrane helix</keyword>
<dbReference type="PANTHER" id="PTHR30383:SF5">
    <property type="entry name" value="SGNH HYDROLASE-TYPE ESTERASE DOMAIN-CONTAINING PROTEIN"/>
    <property type="match status" value="1"/>
</dbReference>
<organism evidence="2 3">
    <name type="scientific">Danxiaibacter flavus</name>
    <dbReference type="NCBI Taxonomy" id="3049108"/>
    <lineage>
        <taxon>Bacteria</taxon>
        <taxon>Pseudomonadati</taxon>
        <taxon>Bacteroidota</taxon>
        <taxon>Chitinophagia</taxon>
        <taxon>Chitinophagales</taxon>
        <taxon>Chitinophagaceae</taxon>
        <taxon>Danxiaibacter</taxon>
    </lineage>
</organism>
<keyword evidence="3" id="KW-1185">Reference proteome</keyword>